<dbReference type="RefSeq" id="WP_130592215.1">
    <property type="nucleotide sequence ID" value="NZ_CP034752.1"/>
</dbReference>
<dbReference type="InterPro" id="IPR051220">
    <property type="entry name" value="TFA_Chaperone"/>
</dbReference>
<name>A0A411WM04_9GAMM</name>
<dbReference type="PANTHER" id="PTHR34413">
    <property type="entry name" value="PROPHAGE TAIL FIBER ASSEMBLY PROTEIN HOMOLOG TFAE-RELATED-RELATED"/>
    <property type="match status" value="1"/>
</dbReference>
<protein>
    <submittedName>
        <fullName evidence="1">Tail fiber assembly protein</fullName>
    </submittedName>
</protein>
<gene>
    <name evidence="1" type="ORF">EKN56_13265</name>
</gene>
<dbReference type="Pfam" id="PF02413">
    <property type="entry name" value="Caudo_TAP"/>
    <property type="match status" value="1"/>
</dbReference>
<dbReference type="InterPro" id="IPR003458">
    <property type="entry name" value="Phage_T4_Gp38_tail_assem"/>
</dbReference>
<keyword evidence="2" id="KW-1185">Reference proteome</keyword>
<dbReference type="PANTHER" id="PTHR34413:SF2">
    <property type="entry name" value="PROPHAGE TAIL FIBER ASSEMBLY PROTEIN HOMOLOG TFAE-RELATED"/>
    <property type="match status" value="1"/>
</dbReference>
<dbReference type="EMBL" id="CP034752">
    <property type="protein sequence ID" value="QBH97281.1"/>
    <property type="molecule type" value="Genomic_DNA"/>
</dbReference>
<dbReference type="OrthoDB" id="8596093at2"/>
<evidence type="ECO:0000313" key="2">
    <source>
        <dbReference type="Proteomes" id="UP000293154"/>
    </source>
</evidence>
<reference evidence="1 2" key="1">
    <citation type="submission" date="2019-03" db="EMBL/GenBank/DDBJ databases">
        <title>Pragia sp. nov. isolated from the gut tract of Carduelis flavirostris.</title>
        <authorList>
            <person name="Ge Y."/>
        </authorList>
    </citation>
    <scope>NUCLEOTIDE SEQUENCE [LARGE SCALE GENOMIC DNA]</scope>
    <source>
        <strain evidence="1 2">CF-458</strain>
    </source>
</reference>
<accession>A0A411WM04</accession>
<evidence type="ECO:0000313" key="1">
    <source>
        <dbReference type="EMBL" id="QBH97281.1"/>
    </source>
</evidence>
<sequence length="123" mass="14032">MGKKNYLASNSWPTDVVLIDNDIFTIYSGEPPLNKLRGIENNQPCWIDSPIQAPKLKAESEKLQRLSEIATTIAPLQDAVELGIATPNETLRYEQWRTYRVLLNRLDISKAPDIEWPDRPAEL</sequence>
<dbReference type="KEGG" id="prag:EKN56_13265"/>
<organism evidence="1 2">
    <name type="scientific">Limnobaculum zhutongyuii</name>
    <dbReference type="NCBI Taxonomy" id="2498113"/>
    <lineage>
        <taxon>Bacteria</taxon>
        <taxon>Pseudomonadati</taxon>
        <taxon>Pseudomonadota</taxon>
        <taxon>Gammaproteobacteria</taxon>
        <taxon>Enterobacterales</taxon>
        <taxon>Budviciaceae</taxon>
        <taxon>Limnobaculum</taxon>
    </lineage>
</organism>
<dbReference type="Proteomes" id="UP000293154">
    <property type="component" value="Chromosome"/>
</dbReference>
<dbReference type="AlphaFoldDB" id="A0A411WM04"/>
<proteinExistence type="predicted"/>